<evidence type="ECO:0000256" key="4">
    <source>
        <dbReference type="SAM" id="Coils"/>
    </source>
</evidence>
<keyword evidence="6" id="KW-0346">Stress response</keyword>
<dbReference type="Gene3D" id="1.20.1270.10">
    <property type="match status" value="1"/>
</dbReference>
<dbReference type="SUPFAM" id="SSF100934">
    <property type="entry name" value="Heat shock protein 70kD (HSP70), C-terminal subdomain"/>
    <property type="match status" value="1"/>
</dbReference>
<dbReference type="InterPro" id="IPR029048">
    <property type="entry name" value="HSP70_C_sf"/>
</dbReference>
<accession>A0A443PXW6</accession>
<proteinExistence type="inferred from homology"/>
<organism evidence="6 7">
    <name type="scientific">Cinnamomum micranthum f. kanehirae</name>
    <dbReference type="NCBI Taxonomy" id="337451"/>
    <lineage>
        <taxon>Eukaryota</taxon>
        <taxon>Viridiplantae</taxon>
        <taxon>Streptophyta</taxon>
        <taxon>Embryophyta</taxon>
        <taxon>Tracheophyta</taxon>
        <taxon>Spermatophyta</taxon>
        <taxon>Magnoliopsida</taxon>
        <taxon>Magnoliidae</taxon>
        <taxon>Laurales</taxon>
        <taxon>Lauraceae</taxon>
        <taxon>Cinnamomum</taxon>
    </lineage>
</organism>
<dbReference type="FunFam" id="3.90.640.10:FF:000002">
    <property type="entry name" value="Heat shock 70 kDa"/>
    <property type="match status" value="1"/>
</dbReference>
<dbReference type="SMR" id="A0A443PXW6"/>
<dbReference type="Pfam" id="PF00012">
    <property type="entry name" value="HSP70"/>
    <property type="match status" value="1"/>
</dbReference>
<dbReference type="PANTHER" id="PTHR19375">
    <property type="entry name" value="HEAT SHOCK PROTEIN 70KDA"/>
    <property type="match status" value="1"/>
</dbReference>
<comment type="caution">
    <text evidence="6">The sequence shown here is derived from an EMBL/GenBank/DDBJ whole genome shotgun (WGS) entry which is preliminary data.</text>
</comment>
<dbReference type="SUPFAM" id="SSF100920">
    <property type="entry name" value="Heat shock protein 70kD (HSP70), peptide-binding domain"/>
    <property type="match status" value="1"/>
</dbReference>
<dbReference type="InterPro" id="IPR043129">
    <property type="entry name" value="ATPase_NBD"/>
</dbReference>
<dbReference type="Gene3D" id="2.60.34.10">
    <property type="entry name" value="Substrate Binding Domain Of DNAk, Chain A, domain 1"/>
    <property type="match status" value="1"/>
</dbReference>
<dbReference type="PRINTS" id="PR00301">
    <property type="entry name" value="HEATSHOCK70"/>
</dbReference>
<dbReference type="EMBL" id="QPKB01000011">
    <property type="protein sequence ID" value="RWR95606.1"/>
    <property type="molecule type" value="Genomic_DNA"/>
</dbReference>
<feature type="compositionally biased region" description="Basic and acidic residues" evidence="5">
    <location>
        <begin position="652"/>
        <end position="670"/>
    </location>
</feature>
<dbReference type="FunFam" id="3.30.420.40:FF:000004">
    <property type="entry name" value="Molecular chaperone DnaK"/>
    <property type="match status" value="1"/>
</dbReference>
<sequence length="706" mass="78878">MAEKINTPPPPIGIDLGTENSCVGVWRNEWVEIIPNQHGNKTTPSCVAFTDTRRCIGEAAKNQAITNPSNTISNVKRLLGKRFSSNNVQKDIKLLPFKVVSSLGDEPVISFQYQGNEKQFSTLEISSMVLRNLRDTAEAFLGCPIENAVIAVPACFNDSQRLATVQAANIAGLNVMRIINEPTAAAIAYGLDNIENNDDKKQRRKKKKNILIFDLGSGSLDVSILIMEKGNYKVKATRGDAHLGGVDFDNKLIIHCIEELERKHNMKKGQLSSNLSPKAYAKLRTSCEKAKRVLSAVDEAHIEIDSLIKGVDFYTSITRATFEGLNKDLFEKCICTVDRCLEDANMYRSSIDDIVVIGGSARIPKVREMLHNFFEGKDLSRRINSDEAVACGAAIQAAILSGINNNVPDLIVNDITTHSLGIETPKKVLMIPRNTAIPTTVEAVVVPAEHQMDYTIKVYEGERTRIRDNNLLGQYLSSRNNAISFVPYAVYFNVDQSGIFTISGEDKVAGQRKKRMKDITRDFMPMLSRKEIKKMTADAEELKGKEGEYKQRLEAKNELESFLIQLNKSIKMSKDSHKKKIVDAIGKTMKWLENNPQAIGDEFGDQFGEHVNCLKKEWDGMLQRSPPPSTVMMANSDESGFAKLIDLARDLAKSSTESKPRTRNTRKTDVARQPIQTQPAQPDPQNMQANRWPKIHYSFHWSNKSG</sequence>
<dbReference type="Proteomes" id="UP000283530">
    <property type="component" value="Unassembled WGS sequence"/>
</dbReference>
<comment type="similarity">
    <text evidence="3">Belongs to the heat shock protein 70 family.</text>
</comment>
<evidence type="ECO:0000256" key="2">
    <source>
        <dbReference type="ARBA" id="ARBA00022840"/>
    </source>
</evidence>
<dbReference type="STRING" id="337451.A0A443PXW6"/>
<dbReference type="CDD" id="cd24028">
    <property type="entry name" value="ASKHA_NBD_HSP70_HSPA1-like"/>
    <property type="match status" value="1"/>
</dbReference>
<evidence type="ECO:0000313" key="7">
    <source>
        <dbReference type="Proteomes" id="UP000283530"/>
    </source>
</evidence>
<dbReference type="PROSITE" id="PS00329">
    <property type="entry name" value="HSP70_2"/>
    <property type="match status" value="1"/>
</dbReference>
<dbReference type="GO" id="GO:0005524">
    <property type="term" value="F:ATP binding"/>
    <property type="evidence" value="ECO:0007669"/>
    <property type="project" value="UniProtKB-KW"/>
</dbReference>
<evidence type="ECO:0000256" key="1">
    <source>
        <dbReference type="ARBA" id="ARBA00022741"/>
    </source>
</evidence>
<feature type="coiled-coil region" evidence="4">
    <location>
        <begin position="532"/>
        <end position="559"/>
    </location>
</feature>
<dbReference type="AlphaFoldDB" id="A0A443PXW6"/>
<dbReference type="Gene3D" id="3.30.420.40">
    <property type="match status" value="2"/>
</dbReference>
<dbReference type="SUPFAM" id="SSF53067">
    <property type="entry name" value="Actin-like ATPase domain"/>
    <property type="match status" value="2"/>
</dbReference>
<name>A0A443PXW6_9MAGN</name>
<feature type="region of interest" description="Disordered" evidence="5">
    <location>
        <begin position="652"/>
        <end position="688"/>
    </location>
</feature>
<keyword evidence="7" id="KW-1185">Reference proteome</keyword>
<dbReference type="Gene3D" id="3.90.640.10">
    <property type="entry name" value="Actin, Chain A, domain 4"/>
    <property type="match status" value="1"/>
</dbReference>
<keyword evidence="4" id="KW-0175">Coiled coil</keyword>
<evidence type="ECO:0000313" key="6">
    <source>
        <dbReference type="EMBL" id="RWR95606.1"/>
    </source>
</evidence>
<protein>
    <submittedName>
        <fullName evidence="6">Heat shock cognate protein 2-like protein</fullName>
    </submittedName>
</protein>
<dbReference type="InterPro" id="IPR029047">
    <property type="entry name" value="HSP70_peptide-bd_sf"/>
</dbReference>
<dbReference type="InterPro" id="IPR013126">
    <property type="entry name" value="Hsp_70_fam"/>
</dbReference>
<dbReference type="Gene3D" id="3.30.30.30">
    <property type="match status" value="1"/>
</dbReference>
<dbReference type="InterPro" id="IPR018181">
    <property type="entry name" value="Heat_shock_70_CS"/>
</dbReference>
<keyword evidence="2 3" id="KW-0067">ATP-binding</keyword>
<keyword evidence="1 3" id="KW-0547">Nucleotide-binding</keyword>
<feature type="compositionally biased region" description="Polar residues" evidence="5">
    <location>
        <begin position="674"/>
        <end position="688"/>
    </location>
</feature>
<reference evidence="6 7" key="1">
    <citation type="journal article" date="2019" name="Nat. Plants">
        <title>Stout camphor tree genome fills gaps in understanding of flowering plant genome evolution.</title>
        <authorList>
            <person name="Chaw S.M."/>
            <person name="Liu Y.C."/>
            <person name="Wu Y.W."/>
            <person name="Wang H.Y."/>
            <person name="Lin C.I."/>
            <person name="Wu C.S."/>
            <person name="Ke H.M."/>
            <person name="Chang L.Y."/>
            <person name="Hsu C.Y."/>
            <person name="Yang H.T."/>
            <person name="Sudianto E."/>
            <person name="Hsu M.H."/>
            <person name="Wu K.P."/>
            <person name="Wang L.N."/>
            <person name="Leebens-Mack J.H."/>
            <person name="Tsai I.J."/>
        </authorList>
    </citation>
    <scope>NUCLEOTIDE SEQUENCE [LARGE SCALE GENOMIC DNA]</scope>
    <source>
        <strain evidence="7">cv. Chaw 1501</strain>
        <tissue evidence="6">Young leaves</tissue>
    </source>
</reference>
<evidence type="ECO:0000256" key="3">
    <source>
        <dbReference type="RuleBase" id="RU003322"/>
    </source>
</evidence>
<dbReference type="GO" id="GO:0140662">
    <property type="term" value="F:ATP-dependent protein folding chaperone"/>
    <property type="evidence" value="ECO:0007669"/>
    <property type="project" value="InterPro"/>
</dbReference>
<dbReference type="OrthoDB" id="2401965at2759"/>
<gene>
    <name evidence="6" type="ORF">CKAN_02495900</name>
</gene>
<dbReference type="FunFam" id="3.30.30.30:FF:000002">
    <property type="entry name" value="Heat shock 70 kDa protein 4"/>
    <property type="match status" value="1"/>
</dbReference>
<evidence type="ECO:0000256" key="5">
    <source>
        <dbReference type="SAM" id="MobiDB-lite"/>
    </source>
</evidence>